<dbReference type="PANTHER" id="PTHR37984">
    <property type="entry name" value="PROTEIN CBG26694"/>
    <property type="match status" value="1"/>
</dbReference>
<protein>
    <recommendedName>
        <fullName evidence="1">Integrase catalytic domain-containing protein</fullName>
    </recommendedName>
</protein>
<evidence type="ECO:0000313" key="3">
    <source>
        <dbReference type="Proteomes" id="UP000324629"/>
    </source>
</evidence>
<feature type="domain" description="Integrase catalytic" evidence="1">
    <location>
        <begin position="1"/>
        <end position="84"/>
    </location>
</feature>
<dbReference type="PROSITE" id="PS50994">
    <property type="entry name" value="INTEGRASE"/>
    <property type="match status" value="1"/>
</dbReference>
<reference evidence="2 3" key="1">
    <citation type="journal article" date="2019" name="Gigascience">
        <title>Whole-genome sequence of the oriental lung fluke Paragonimus westermani.</title>
        <authorList>
            <person name="Oey H."/>
            <person name="Zakrzewski M."/>
            <person name="Narain K."/>
            <person name="Devi K.R."/>
            <person name="Agatsuma T."/>
            <person name="Nawaratna S."/>
            <person name="Gobert G.N."/>
            <person name="Jones M.K."/>
            <person name="Ragan M.A."/>
            <person name="McManus D.P."/>
            <person name="Krause L."/>
        </authorList>
    </citation>
    <scope>NUCLEOTIDE SEQUENCE [LARGE SCALE GENOMIC DNA]</scope>
    <source>
        <strain evidence="2 3">IND2009</strain>
    </source>
</reference>
<evidence type="ECO:0000313" key="2">
    <source>
        <dbReference type="EMBL" id="KAA3673078.1"/>
    </source>
</evidence>
<sequence length="200" mass="23014">TFESRLLEEICRTLCIHKTRTTPYHPQSNGLVEPTNVMTILRAFIERHQSDRGDEILPQCLLTYMATVHSSTGYTPSLLTIEHELRLSIEVITPLTPAECIGLPYVKELSERLRVAYETAAQHQSTSQHHQRSCHGRTANVPVYRIGDHVWLYRPKPTLRDTHKFRRPWLGPFVIVNVRSPTVYVIRDITNPTADVLMVH</sequence>
<dbReference type="GO" id="GO:0015074">
    <property type="term" value="P:DNA integration"/>
    <property type="evidence" value="ECO:0007669"/>
    <property type="project" value="InterPro"/>
</dbReference>
<organism evidence="2 3">
    <name type="scientific">Paragonimus westermani</name>
    <dbReference type="NCBI Taxonomy" id="34504"/>
    <lineage>
        <taxon>Eukaryota</taxon>
        <taxon>Metazoa</taxon>
        <taxon>Spiralia</taxon>
        <taxon>Lophotrochozoa</taxon>
        <taxon>Platyhelminthes</taxon>
        <taxon>Trematoda</taxon>
        <taxon>Digenea</taxon>
        <taxon>Plagiorchiida</taxon>
        <taxon>Troglotremata</taxon>
        <taxon>Troglotrematidae</taxon>
        <taxon>Paragonimus</taxon>
    </lineage>
</organism>
<feature type="non-terminal residue" evidence="2">
    <location>
        <position position="1"/>
    </location>
</feature>
<dbReference type="SUPFAM" id="SSF53098">
    <property type="entry name" value="Ribonuclease H-like"/>
    <property type="match status" value="1"/>
</dbReference>
<dbReference type="InterPro" id="IPR050951">
    <property type="entry name" value="Retrovirus_Pol_polyprotein"/>
</dbReference>
<dbReference type="AlphaFoldDB" id="A0A5J4NCW2"/>
<name>A0A5J4NCW2_9TREM</name>
<gene>
    <name evidence="2" type="ORF">DEA37_0009556</name>
</gene>
<dbReference type="GO" id="GO:0003676">
    <property type="term" value="F:nucleic acid binding"/>
    <property type="evidence" value="ECO:0007669"/>
    <property type="project" value="InterPro"/>
</dbReference>
<dbReference type="Gene3D" id="3.30.420.10">
    <property type="entry name" value="Ribonuclease H-like superfamily/Ribonuclease H"/>
    <property type="match status" value="1"/>
</dbReference>
<evidence type="ECO:0000259" key="1">
    <source>
        <dbReference type="PROSITE" id="PS50994"/>
    </source>
</evidence>
<dbReference type="Proteomes" id="UP000324629">
    <property type="component" value="Unassembled WGS sequence"/>
</dbReference>
<accession>A0A5J4NCW2</accession>
<dbReference type="InterPro" id="IPR036397">
    <property type="entry name" value="RNaseH_sf"/>
</dbReference>
<proteinExistence type="predicted"/>
<dbReference type="PANTHER" id="PTHR37984:SF15">
    <property type="entry name" value="INTEGRASE CATALYTIC DOMAIN-CONTAINING PROTEIN"/>
    <property type="match status" value="1"/>
</dbReference>
<dbReference type="InterPro" id="IPR001584">
    <property type="entry name" value="Integrase_cat-core"/>
</dbReference>
<comment type="caution">
    <text evidence="2">The sequence shown here is derived from an EMBL/GenBank/DDBJ whole genome shotgun (WGS) entry which is preliminary data.</text>
</comment>
<keyword evidence="3" id="KW-1185">Reference proteome</keyword>
<dbReference type="InterPro" id="IPR012337">
    <property type="entry name" value="RNaseH-like_sf"/>
</dbReference>
<dbReference type="EMBL" id="QNGE01004251">
    <property type="protein sequence ID" value="KAA3673078.1"/>
    <property type="molecule type" value="Genomic_DNA"/>
</dbReference>